<dbReference type="PANTHER" id="PTHR34218:SF4">
    <property type="entry name" value="ACYL-HOMOSERINE LACTONE ACYLASE QUIP"/>
    <property type="match status" value="1"/>
</dbReference>
<dbReference type="AlphaFoldDB" id="A0A382QX92"/>
<gene>
    <name evidence="1" type="ORF">METZ01_LOCUS342983</name>
</gene>
<dbReference type="Pfam" id="PF01804">
    <property type="entry name" value="Penicil_amidase"/>
    <property type="match status" value="1"/>
</dbReference>
<proteinExistence type="predicted"/>
<evidence type="ECO:0000313" key="1">
    <source>
        <dbReference type="EMBL" id="SVC90129.1"/>
    </source>
</evidence>
<dbReference type="Gene3D" id="3.60.20.10">
    <property type="entry name" value="Glutamine Phosphoribosylpyrophosphate, subunit 1, domain 1"/>
    <property type="match status" value="1"/>
</dbReference>
<reference evidence="1" key="1">
    <citation type="submission" date="2018-05" db="EMBL/GenBank/DDBJ databases">
        <authorList>
            <person name="Lanie J.A."/>
            <person name="Ng W.-L."/>
            <person name="Kazmierczak K.M."/>
            <person name="Andrzejewski T.M."/>
            <person name="Davidsen T.M."/>
            <person name="Wayne K.J."/>
            <person name="Tettelin H."/>
            <person name="Glass J.I."/>
            <person name="Rusch D."/>
            <person name="Podicherti R."/>
            <person name="Tsui H.-C.T."/>
            <person name="Winkler M.E."/>
        </authorList>
    </citation>
    <scope>NUCLEOTIDE SEQUENCE</scope>
</reference>
<accession>A0A382QX92</accession>
<dbReference type="Gene3D" id="1.10.1400.10">
    <property type="match status" value="1"/>
</dbReference>
<dbReference type="EMBL" id="UINC01117596">
    <property type="protein sequence ID" value="SVC90129.1"/>
    <property type="molecule type" value="Genomic_DNA"/>
</dbReference>
<name>A0A382QX92_9ZZZZ</name>
<sequence length="189" mass="21708">EAFLGLKYLYTRNLRVLLKKGDSSWFDNITTKKNEESMEDIIKLSVFEGINAVFKKYGHKKENTVWGKVHTLTHPHLLGRAPLLNKIFGLNVGPFFSGGSDKTVRAGGFSYLDPFDQTAGASMRRIVDFTNLDEIDFILPTGQSGHPHSPHYKDQAFLYNKGKYKITHFNEDKIRKNQTFRKMILLPER</sequence>
<feature type="non-terminal residue" evidence="1">
    <location>
        <position position="1"/>
    </location>
</feature>
<evidence type="ECO:0008006" key="2">
    <source>
        <dbReference type="Google" id="ProtNLM"/>
    </source>
</evidence>
<dbReference type="InterPro" id="IPR029055">
    <property type="entry name" value="Ntn_hydrolases_N"/>
</dbReference>
<protein>
    <recommendedName>
        <fullName evidence="2">Penicillin acylase family protein</fullName>
    </recommendedName>
</protein>
<dbReference type="GO" id="GO:0017000">
    <property type="term" value="P:antibiotic biosynthetic process"/>
    <property type="evidence" value="ECO:0007669"/>
    <property type="project" value="InterPro"/>
</dbReference>
<organism evidence="1">
    <name type="scientific">marine metagenome</name>
    <dbReference type="NCBI Taxonomy" id="408172"/>
    <lineage>
        <taxon>unclassified sequences</taxon>
        <taxon>metagenomes</taxon>
        <taxon>ecological metagenomes</taxon>
    </lineage>
</organism>
<dbReference type="GO" id="GO:0016787">
    <property type="term" value="F:hydrolase activity"/>
    <property type="evidence" value="ECO:0007669"/>
    <property type="project" value="InterPro"/>
</dbReference>
<dbReference type="InterPro" id="IPR043147">
    <property type="entry name" value="Penicillin_amidase_A-knob"/>
</dbReference>
<dbReference type="InterPro" id="IPR002692">
    <property type="entry name" value="S45"/>
</dbReference>
<dbReference type="SUPFAM" id="SSF56235">
    <property type="entry name" value="N-terminal nucleophile aminohydrolases (Ntn hydrolases)"/>
    <property type="match status" value="1"/>
</dbReference>
<dbReference type="PANTHER" id="PTHR34218">
    <property type="entry name" value="PEPTIDASE S45 PENICILLIN AMIDASE"/>
    <property type="match status" value="1"/>
</dbReference>